<protein>
    <submittedName>
        <fullName evidence="1">Uncharacterized protein</fullName>
    </submittedName>
</protein>
<sequence>METEDYQGKDIFIYCFETNDYIKANNLTTTTIPNGSIFNIDNYINQGANLVKLITIPQTKTTTITENNNSISIQMQLDPVIRYVEYNFYTSLINNNIYEFVYELDRIHERIYIVIEAPMLLQNDFIFHLLKDYAEKMIKQSPLYINNKDIDSKN</sequence>
<name>A0A5C8F4X1_9SPIR</name>
<comment type="caution">
    <text evidence="1">The sequence shown here is derived from an EMBL/GenBank/DDBJ whole genome shotgun (WGS) entry which is preliminary data.</text>
</comment>
<dbReference type="Proteomes" id="UP000324574">
    <property type="component" value="Unassembled WGS sequence"/>
</dbReference>
<dbReference type="AlphaFoldDB" id="A0A5C8F4X1"/>
<proteinExistence type="predicted"/>
<accession>A0A5C8F4X1</accession>
<dbReference type="EMBL" id="SAYG01000008">
    <property type="protein sequence ID" value="TXJ44549.1"/>
    <property type="molecule type" value="Genomic_DNA"/>
</dbReference>
<evidence type="ECO:0000313" key="1">
    <source>
        <dbReference type="EMBL" id="TXJ44549.1"/>
    </source>
</evidence>
<evidence type="ECO:0000313" key="2">
    <source>
        <dbReference type="Proteomes" id="UP000324574"/>
    </source>
</evidence>
<gene>
    <name evidence="1" type="ORF">EPJ70_07060</name>
</gene>
<reference evidence="1 2" key="1">
    <citation type="journal article" date="1992" name="Lakartidningen">
        <title>[Penicillin V and not amoxicillin is the first choice preparation in acute otitis].</title>
        <authorList>
            <person name="Kamme C."/>
            <person name="Lundgren K."/>
            <person name="Prellner K."/>
        </authorList>
    </citation>
    <scope>NUCLEOTIDE SEQUENCE [LARGE SCALE GENOMIC DNA]</scope>
    <source>
        <strain evidence="1 2">PC3714II</strain>
    </source>
</reference>
<organism evidence="1 2">
    <name type="scientific">Brachyspira aalborgi</name>
    <dbReference type="NCBI Taxonomy" id="29522"/>
    <lineage>
        <taxon>Bacteria</taxon>
        <taxon>Pseudomonadati</taxon>
        <taxon>Spirochaetota</taxon>
        <taxon>Spirochaetia</taxon>
        <taxon>Brachyspirales</taxon>
        <taxon>Brachyspiraceae</taxon>
        <taxon>Brachyspira</taxon>
    </lineage>
</organism>